<organism evidence="1 2">
    <name type="scientific">Lyngbya aestuarii BL J</name>
    <dbReference type="NCBI Taxonomy" id="1348334"/>
    <lineage>
        <taxon>Bacteria</taxon>
        <taxon>Bacillati</taxon>
        <taxon>Cyanobacteriota</taxon>
        <taxon>Cyanophyceae</taxon>
        <taxon>Oscillatoriophycideae</taxon>
        <taxon>Oscillatoriales</taxon>
        <taxon>Microcoleaceae</taxon>
        <taxon>Lyngbya</taxon>
    </lineage>
</organism>
<name>U7QQK5_9CYAN</name>
<proteinExistence type="predicted"/>
<evidence type="ECO:0000313" key="2">
    <source>
        <dbReference type="Proteomes" id="UP000017127"/>
    </source>
</evidence>
<evidence type="ECO:0000313" key="1">
    <source>
        <dbReference type="EMBL" id="ERT09552.1"/>
    </source>
</evidence>
<comment type="caution">
    <text evidence="1">The sequence shown here is derived from an EMBL/GenBank/DDBJ whole genome shotgun (WGS) entry which is preliminary data.</text>
</comment>
<dbReference type="RefSeq" id="WP_023064431.1">
    <property type="nucleotide sequence ID" value="NZ_AUZM01000003.1"/>
</dbReference>
<dbReference type="InterPro" id="IPR035647">
    <property type="entry name" value="EFG_III/V"/>
</dbReference>
<dbReference type="SUPFAM" id="SSF54980">
    <property type="entry name" value="EF-G C-terminal domain-like"/>
    <property type="match status" value="1"/>
</dbReference>
<accession>U7QQK5</accession>
<dbReference type="EMBL" id="AUZM01000003">
    <property type="protein sequence ID" value="ERT09552.1"/>
    <property type="molecule type" value="Genomic_DNA"/>
</dbReference>
<reference evidence="1 2" key="1">
    <citation type="journal article" date="2013" name="Front. Microbiol.">
        <title>Comparative genomic analyses of the cyanobacterium, Lyngbya aestuarii BL J, a powerful hydrogen producer.</title>
        <authorList>
            <person name="Kothari A."/>
            <person name="Vaughn M."/>
            <person name="Garcia-Pichel F."/>
        </authorList>
    </citation>
    <scope>NUCLEOTIDE SEQUENCE [LARGE SCALE GENOMIC DNA]</scope>
    <source>
        <strain evidence="1 2">BL J</strain>
    </source>
</reference>
<keyword evidence="1" id="KW-0251">Elongation factor</keyword>
<keyword evidence="1" id="KW-0648">Protein biosynthesis</keyword>
<dbReference type="AlphaFoldDB" id="U7QQK5"/>
<dbReference type="Proteomes" id="UP000017127">
    <property type="component" value="Unassembled WGS sequence"/>
</dbReference>
<keyword evidence="2" id="KW-1185">Reference proteome</keyword>
<dbReference type="GO" id="GO:0003746">
    <property type="term" value="F:translation elongation factor activity"/>
    <property type="evidence" value="ECO:0007669"/>
    <property type="project" value="UniProtKB-KW"/>
</dbReference>
<sequence length="84" mass="9955">MLFSWKIQLEFNPKKILNFLIFPTTFCEPWLFVIAGWKGWDKITAYLAMSEMQDLIVELRSLTMGVGYFQRFLSEHMLNKKSSV</sequence>
<gene>
    <name evidence="1" type="ORF">M595_0483</name>
</gene>
<protein>
    <submittedName>
        <fullName evidence="1">Elongation factor G family protein</fullName>
    </submittedName>
</protein>